<dbReference type="FunCoup" id="G5EBV5">
    <property type="interactions" value="141"/>
</dbReference>
<feature type="signal peptide" evidence="1">
    <location>
        <begin position="1"/>
        <end position="19"/>
    </location>
</feature>
<name>G5EBV5_CAEEL</name>
<feature type="chain" id="PRO_5015091915" evidence="1">
    <location>
        <begin position="20"/>
        <end position="85"/>
    </location>
</feature>
<dbReference type="GeneID" id="180732"/>
<organism evidence="3 4">
    <name type="scientific">Caenorhabditis elegans</name>
    <dbReference type="NCBI Taxonomy" id="6239"/>
    <lineage>
        <taxon>Eukaryota</taxon>
        <taxon>Metazoa</taxon>
        <taxon>Ecdysozoa</taxon>
        <taxon>Nematoda</taxon>
        <taxon>Chromadorea</taxon>
        <taxon>Rhabditida</taxon>
        <taxon>Rhabditina</taxon>
        <taxon>Rhabditomorpha</taxon>
        <taxon>Rhabditoidea</taxon>
        <taxon>Rhabditidae</taxon>
        <taxon>Peloderinae</taxon>
        <taxon>Caenorhabditis</taxon>
    </lineage>
</organism>
<gene>
    <name evidence="3 5" type="primary">flp-12</name>
    <name evidence="5" type="ORF">C05E11.8</name>
    <name evidence="3" type="ORF">CELE_C05E11.8</name>
</gene>
<protein>
    <submittedName>
        <fullName evidence="3">FMRF-Like Peptide</fullName>
    </submittedName>
    <submittedName>
        <fullName evidence="2">FMRFamide-like peptide 12</fullName>
    </submittedName>
</protein>
<dbReference type="AlphaFoldDB" id="G5EBV5"/>
<evidence type="ECO:0000313" key="2">
    <source>
        <dbReference type="EMBL" id="AAC08950.1"/>
    </source>
</evidence>
<sequence>MNVQVIIALLFCLIATCATQKVKGSPEVLPAAMYDGELSHESVNKISAQLLNALSELEALQEGNQQLKMAEKRRNKFEFIRFGRK</sequence>
<accession>G5EBV5</accession>
<evidence type="ECO:0000313" key="3">
    <source>
        <dbReference type="EMBL" id="CCD63264.1"/>
    </source>
</evidence>
<dbReference type="Proteomes" id="UP000001940">
    <property type="component" value="Chromosome X"/>
</dbReference>
<dbReference type="RefSeq" id="NP_508789.1">
    <property type="nucleotide sequence ID" value="NM_076388.6"/>
</dbReference>
<keyword evidence="6" id="KW-1267">Proteomics identification</keyword>
<dbReference type="PaxDb" id="6239-C05E11.8a"/>
<dbReference type="HOGENOM" id="CLU_2514626_0_0_1"/>
<dbReference type="Bgee" id="WBGene00001455">
    <property type="expression patterns" value="Expressed in larva and 3 other cell types or tissues"/>
</dbReference>
<dbReference type="GO" id="GO:0061096">
    <property type="term" value="P:negative regulation of turning behavior involved in mating"/>
    <property type="evidence" value="ECO:0000315"/>
    <property type="project" value="WormBase"/>
</dbReference>
<evidence type="ECO:0000256" key="1">
    <source>
        <dbReference type="SAM" id="SignalP"/>
    </source>
</evidence>
<reference evidence="2" key="2">
    <citation type="submission" date="1998-01" db="EMBL/GenBank/DDBJ databases">
        <authorList>
            <person name="Li C."/>
            <person name="Nelson L.S."/>
            <person name="Memmott J.M."/>
        </authorList>
    </citation>
    <scope>NUCLEOTIDE SEQUENCE</scope>
    <source>
        <strain evidence="2">Bristol</strain>
    </source>
</reference>
<evidence type="ECO:0000313" key="5">
    <source>
        <dbReference type="WormBase" id="C05E11.8a"/>
    </source>
</evidence>
<dbReference type="STRING" id="6239.C05E11.8a.1"/>
<dbReference type="OrthoDB" id="5848489at2759"/>
<keyword evidence="1" id="KW-0732">Signal</keyword>
<dbReference type="PeptideAtlas" id="G5EBV5"/>
<dbReference type="SMR" id="G5EBV5"/>
<dbReference type="KEGG" id="cel:CELE_C05E11.8"/>
<dbReference type="WormBase" id="C05E11.8a">
    <property type="protein sequence ID" value="CE03938"/>
    <property type="gene ID" value="WBGene00001455"/>
    <property type="gene designation" value="flp-12"/>
</dbReference>
<evidence type="ECO:0007829" key="6">
    <source>
        <dbReference type="PeptideAtlas" id="G5EBV5"/>
    </source>
</evidence>
<dbReference type="EMBL" id="AF042399">
    <property type="protein sequence ID" value="AAC08950.1"/>
    <property type="molecule type" value="mRNA"/>
</dbReference>
<evidence type="ECO:0000313" key="4">
    <source>
        <dbReference type="Proteomes" id="UP000001940"/>
    </source>
</evidence>
<dbReference type="PIR" id="T15419">
    <property type="entry name" value="T15419"/>
</dbReference>
<reference evidence="3" key="4">
    <citation type="submission" date="2024-10" db="EMBL/GenBank/DDBJ databases">
        <authorList>
            <consortium name="WormBase Consortium"/>
            <person name="WormBase"/>
        </authorList>
    </citation>
    <scope>NUCLEOTIDE SEQUENCE</scope>
    <source>
        <strain evidence="3">Bristol N2</strain>
    </source>
</reference>
<reference evidence="3" key="3">
    <citation type="submission" date="2003-03" db="EMBL/GenBank/DDBJ databases">
        <authorList>
            <person name="Sulson J.E."/>
            <person name="Waterston R."/>
        </authorList>
    </citation>
    <scope>NUCLEOTIDE SEQUENCE</scope>
    <source>
        <strain evidence="3">Bristol N2</strain>
    </source>
</reference>
<reference evidence="3 4" key="1">
    <citation type="journal article" date="1998" name="Science">
        <title>Genome sequence of the nematode C. elegans: a platform for investigating biology.</title>
        <authorList>
            <consortium name="The C. elegans sequencing consortium"/>
            <person name="Sulson J.E."/>
            <person name="Waterston R."/>
        </authorList>
    </citation>
    <scope>NUCLEOTIDE SEQUENCE [LARGE SCALE GENOMIC DNA]</scope>
    <source>
        <strain evidence="3 4">Bristol N2</strain>
    </source>
</reference>
<proteinExistence type="evidence at protein level"/>
<dbReference type="CTD" id="180732"/>
<dbReference type="AGR" id="WB:WBGene00001455"/>
<dbReference type="eggNOG" id="ENOG502TI11">
    <property type="taxonomic scope" value="Eukaryota"/>
</dbReference>
<dbReference type="EMBL" id="BX284606">
    <property type="protein sequence ID" value="CCD63264.1"/>
    <property type="molecule type" value="Genomic_DNA"/>
</dbReference>
<keyword evidence="4" id="KW-1185">Reference proteome</keyword>